<evidence type="ECO:0000256" key="2">
    <source>
        <dbReference type="ARBA" id="ARBA00012417"/>
    </source>
</evidence>
<dbReference type="Gene3D" id="3.40.960.10">
    <property type="entry name" value="VSR Endonuclease"/>
    <property type="match status" value="1"/>
</dbReference>
<dbReference type="InterPro" id="IPR043502">
    <property type="entry name" value="DNA/RNA_pol_sf"/>
</dbReference>
<dbReference type="PANTHER" id="PTHR33568">
    <property type="entry name" value="DNA POLYMERASE"/>
    <property type="match status" value="1"/>
</dbReference>
<feature type="region of interest" description="Disordered" evidence="10">
    <location>
        <begin position="84"/>
        <end position="132"/>
    </location>
</feature>
<evidence type="ECO:0000256" key="10">
    <source>
        <dbReference type="SAM" id="MobiDB-lite"/>
    </source>
</evidence>
<proteinExistence type="inferred from homology"/>
<comment type="catalytic activity">
    <reaction evidence="8">
        <text>DNA(n) + a 2'-deoxyribonucleoside 5'-triphosphate = DNA(n+1) + diphosphate</text>
        <dbReference type="Rhea" id="RHEA:22508"/>
        <dbReference type="Rhea" id="RHEA-COMP:17339"/>
        <dbReference type="Rhea" id="RHEA-COMP:17340"/>
        <dbReference type="ChEBI" id="CHEBI:33019"/>
        <dbReference type="ChEBI" id="CHEBI:61560"/>
        <dbReference type="ChEBI" id="CHEBI:173112"/>
        <dbReference type="EC" id="2.7.7.7"/>
    </reaction>
</comment>
<comment type="similarity">
    <text evidence="1">Belongs to the DNA polymerase type-B family.</text>
</comment>
<evidence type="ECO:0000256" key="8">
    <source>
        <dbReference type="ARBA" id="ARBA00049244"/>
    </source>
</evidence>
<keyword evidence="9" id="KW-0862">Zinc</keyword>
<evidence type="ECO:0000259" key="11">
    <source>
        <dbReference type="PROSITE" id="PS50157"/>
    </source>
</evidence>
<dbReference type="PROSITE" id="PS00028">
    <property type="entry name" value="ZINC_FINGER_C2H2_1"/>
    <property type="match status" value="1"/>
</dbReference>
<evidence type="ECO:0000313" key="13">
    <source>
        <dbReference type="Proteomes" id="UP001159405"/>
    </source>
</evidence>
<evidence type="ECO:0000256" key="9">
    <source>
        <dbReference type="PROSITE-ProRule" id="PRU00042"/>
    </source>
</evidence>
<keyword evidence="6" id="KW-0239">DNA-directed DNA polymerase</keyword>
<dbReference type="Gene3D" id="1.10.287.690">
    <property type="entry name" value="Helix hairpin bin"/>
    <property type="match status" value="1"/>
</dbReference>
<evidence type="ECO:0000256" key="6">
    <source>
        <dbReference type="ARBA" id="ARBA00022932"/>
    </source>
</evidence>
<protein>
    <recommendedName>
        <fullName evidence="2">DNA-directed DNA polymerase</fullName>
        <ecNumber evidence="2">2.7.7.7</ecNumber>
    </recommendedName>
</protein>
<feature type="domain" description="C2H2-type" evidence="11">
    <location>
        <begin position="35"/>
        <end position="63"/>
    </location>
</feature>
<keyword evidence="9" id="KW-0863">Zinc-finger</keyword>
<dbReference type="Gene3D" id="3.30.420.10">
    <property type="entry name" value="Ribonuclease H-like superfamily/Ribonuclease H"/>
    <property type="match status" value="1"/>
</dbReference>
<dbReference type="Proteomes" id="UP001159405">
    <property type="component" value="Unassembled WGS sequence"/>
</dbReference>
<dbReference type="InterPro" id="IPR004868">
    <property type="entry name" value="DNA-dir_DNA_pol_B_mt/vir"/>
</dbReference>
<evidence type="ECO:0000313" key="12">
    <source>
        <dbReference type="EMBL" id="CAH3179006.1"/>
    </source>
</evidence>
<dbReference type="SUPFAM" id="SSF56672">
    <property type="entry name" value="DNA/RNA polymerases"/>
    <property type="match status" value="1"/>
</dbReference>
<sequence length="1416" mass="163562">MAITYPRPCPICGTKIKNRGNFFRHKKYCGTNTRVPCLHCEKTFCRKDKMVAHVKKYHSETAKRKAEESAELTRLELLHASKVPRLGNEEQTGGAVSTRGTKRSAEDSNPDVKVTKMDSQGNEAKTDGGTGPLFQANIAKMGTPKKWKKGKVIDQKFTFTLDYLRDPKPDEDLGVEAVYALTEGMDAMMEDMEIDLKNYDLALQIGSKEHFKESSNTGETWHIPADDYFHRLQMTQSMLGHIANVLNSGEFISSDRGFSASMTLIRRDVKGGKRSGYKPGSKIWEEVIKELRCVHEIKNKDELCCGRAIVVMREYAKRKAGEKNCYDNVRQNRGKKTQQLKLAKQLYKVAGVPEGSCGYEEIQKFQDYLGPMGYQLIVVDPVRGGVIFTGEQYKFAPKVIQIVKTYYEDSDGETKAHYDGVYSIAAVMNRSKFCRYCCKGYNTEDAKHHNCLHANCPSCMRRRNKTSKGCPDYTGWSKPTITCRKCCRSFYGEDCYRDHLVQKKQEESKMEKDLIKEVALDNDLTIPPQKPLKSVCEMHRKCNTCLVSYKVKEGMTHKCGHGQCSNCLNYVDLYNHRCFIMSDIYKANKRYDNKQKVEEKILEAIKEMTTEDGEKVKDVAKNPITRKEQEEAYLKEHPPTQPVDEKSRHESIERVKKQLQDLGVDVTEIPEDQLEEFQGDHYMLTEGKKDKHRELVFADIECSIDNNRQFTPNLICFERETSDKKYHGWGRTCLRDFHKQLMTWLKEVEKENNLKSNQVEIQVFFHNFRGFDGVFIIKQLFDMNVKVSKVLMTGQKILYFECGQLKFKDSMSFLNMPLESFTKTFGLTELKKGYFPHKFNREENLNYEGLIPDLKYYETACMNTKKKEAVEKWHAEEMLKGESWNFKKELLEYCESDVKLLKEGCLTFAADFEKECGFNPLKENITIASACHNFWRNNQMIPYSIAVEPPHGWSGLRPAQSQIGFQWLHIEDKKLGGNRIKHAANGGEQTLMVEKYGKVRVDGYDPIKKTVYEFQGCEFHGCPKCKKQRHVKTWHHPDRTIEEMYELTKKRTDVLRKAGYTVKVEWECNFKRKLANDPTLQDMIKDLEWTAPLNPKEALFGGRTGLSCCYHKTVPDERIDYVDYTSLYPWVNKYGTYPIGHPTIMKNPSDQNIDNYFGIAKVDVLAPEKLFHPVLPMKIGDKCMFTLCATCAQEQLEKPWHERSNLCKHTDQERQMTGTWCTEELKTAVERGYEILKIHEAWHWGENQRKRGLFAPYVNKFLKAKQEASGWPSDVETDEQKAKYVSEYEMHEGIQLEQDKIEINPGRKAVAKVMLNSFWGKFGEADNKPTTSTLQKVEDWEKLINDDTVIVKSVNVYSEEVLEVTTVKKEGACAPNVKGNIFIALFTTAIARLKLYEALDELKERVLYYETDSVIY</sequence>
<dbReference type="InterPro" id="IPR036397">
    <property type="entry name" value="RNaseH_sf"/>
</dbReference>
<dbReference type="SUPFAM" id="SSF53098">
    <property type="entry name" value="Ribonuclease H-like"/>
    <property type="match status" value="1"/>
</dbReference>
<dbReference type="Pfam" id="PF03175">
    <property type="entry name" value="DNA_pol_B_2"/>
    <property type="match status" value="2"/>
</dbReference>
<keyword evidence="5" id="KW-0235">DNA replication</keyword>
<dbReference type="PROSITE" id="PS50157">
    <property type="entry name" value="ZINC_FINGER_C2H2_2"/>
    <property type="match status" value="1"/>
</dbReference>
<keyword evidence="13" id="KW-1185">Reference proteome</keyword>
<evidence type="ECO:0000256" key="5">
    <source>
        <dbReference type="ARBA" id="ARBA00022705"/>
    </source>
</evidence>
<accession>A0ABN8RI91</accession>
<gene>
    <name evidence="12" type="ORF">PLOB_00021229</name>
</gene>
<evidence type="ECO:0000256" key="3">
    <source>
        <dbReference type="ARBA" id="ARBA00022679"/>
    </source>
</evidence>
<keyword evidence="7" id="KW-0238">DNA-binding</keyword>
<evidence type="ECO:0000256" key="7">
    <source>
        <dbReference type="ARBA" id="ARBA00023125"/>
    </source>
</evidence>
<keyword evidence="4" id="KW-0548">Nucleotidyltransferase</keyword>
<evidence type="ECO:0000256" key="1">
    <source>
        <dbReference type="ARBA" id="ARBA00005755"/>
    </source>
</evidence>
<feature type="compositionally biased region" description="Polar residues" evidence="10">
    <location>
        <begin position="89"/>
        <end position="99"/>
    </location>
</feature>
<keyword evidence="3" id="KW-0808">Transferase</keyword>
<comment type="caution">
    <text evidence="12">The sequence shown here is derived from an EMBL/GenBank/DDBJ whole genome shotgun (WGS) entry which is preliminary data.</text>
</comment>
<evidence type="ECO:0000256" key="4">
    <source>
        <dbReference type="ARBA" id="ARBA00022695"/>
    </source>
</evidence>
<keyword evidence="9" id="KW-0479">Metal-binding</keyword>
<dbReference type="Gene3D" id="3.90.1600.10">
    <property type="entry name" value="Palm domain of DNA polymerase"/>
    <property type="match status" value="1"/>
</dbReference>
<name>A0ABN8RI91_9CNID</name>
<organism evidence="12 13">
    <name type="scientific">Porites lobata</name>
    <dbReference type="NCBI Taxonomy" id="104759"/>
    <lineage>
        <taxon>Eukaryota</taxon>
        <taxon>Metazoa</taxon>
        <taxon>Cnidaria</taxon>
        <taxon>Anthozoa</taxon>
        <taxon>Hexacorallia</taxon>
        <taxon>Scleractinia</taxon>
        <taxon>Fungiina</taxon>
        <taxon>Poritidae</taxon>
        <taxon>Porites</taxon>
    </lineage>
</organism>
<dbReference type="InterPro" id="IPR012337">
    <property type="entry name" value="RNaseH-like_sf"/>
</dbReference>
<dbReference type="InterPro" id="IPR013087">
    <property type="entry name" value="Znf_C2H2_type"/>
</dbReference>
<dbReference type="InterPro" id="IPR023211">
    <property type="entry name" value="DNA_pol_palm_dom_sf"/>
</dbReference>
<dbReference type="PANTHER" id="PTHR33568:SF3">
    <property type="entry name" value="DNA-DIRECTED DNA POLYMERASE"/>
    <property type="match status" value="1"/>
</dbReference>
<reference evidence="12 13" key="1">
    <citation type="submission" date="2022-05" db="EMBL/GenBank/DDBJ databases">
        <authorList>
            <consortium name="Genoscope - CEA"/>
            <person name="William W."/>
        </authorList>
    </citation>
    <scope>NUCLEOTIDE SEQUENCE [LARGE SCALE GENOMIC DNA]</scope>
</reference>
<dbReference type="EC" id="2.7.7.7" evidence="2"/>
<dbReference type="Gene3D" id="3.30.160.60">
    <property type="entry name" value="Classic Zinc Finger"/>
    <property type="match status" value="1"/>
</dbReference>
<dbReference type="EMBL" id="CALNXK010000248">
    <property type="protein sequence ID" value="CAH3179006.1"/>
    <property type="molecule type" value="Genomic_DNA"/>
</dbReference>